<accession>A0ABV9JE02</accession>
<sequence length="82" mass="9858">MDLREKRKQKIERRLKIYDNKKIVYRDSIIFIVGYLWTLYGFYLYFSTSSLLGLLTIALVGGGTTSDLIRMVRYIKRKHQEY</sequence>
<evidence type="ECO:0000256" key="1">
    <source>
        <dbReference type="SAM" id="Phobius"/>
    </source>
</evidence>
<name>A0ABV9JE02_9LACT</name>
<protein>
    <recommendedName>
        <fullName evidence="4">YrhK domain-containing protein</fullName>
    </recommendedName>
</protein>
<keyword evidence="1" id="KW-1133">Transmembrane helix</keyword>
<reference evidence="3" key="1">
    <citation type="journal article" date="2019" name="Int. J. Syst. Evol. Microbiol.">
        <title>The Global Catalogue of Microorganisms (GCM) 10K type strain sequencing project: providing services to taxonomists for standard genome sequencing and annotation.</title>
        <authorList>
            <consortium name="The Broad Institute Genomics Platform"/>
            <consortium name="The Broad Institute Genome Sequencing Center for Infectious Disease"/>
            <person name="Wu L."/>
            <person name="Ma J."/>
        </authorList>
    </citation>
    <scope>NUCLEOTIDE SEQUENCE [LARGE SCALE GENOMIC DNA]</scope>
    <source>
        <strain evidence="3">CCUG 63287</strain>
    </source>
</reference>
<keyword evidence="3" id="KW-1185">Reference proteome</keyword>
<evidence type="ECO:0000313" key="3">
    <source>
        <dbReference type="Proteomes" id="UP001595987"/>
    </source>
</evidence>
<keyword evidence="1" id="KW-0472">Membrane</keyword>
<evidence type="ECO:0008006" key="4">
    <source>
        <dbReference type="Google" id="ProtNLM"/>
    </source>
</evidence>
<comment type="caution">
    <text evidence="2">The sequence shown here is derived from an EMBL/GenBank/DDBJ whole genome shotgun (WGS) entry which is preliminary data.</text>
</comment>
<dbReference type="Proteomes" id="UP001595987">
    <property type="component" value="Unassembled WGS sequence"/>
</dbReference>
<organism evidence="2 3">
    <name type="scientific">Lactococcus nasutitermitis</name>
    <dbReference type="NCBI Taxonomy" id="1652957"/>
    <lineage>
        <taxon>Bacteria</taxon>
        <taxon>Bacillati</taxon>
        <taxon>Bacillota</taxon>
        <taxon>Bacilli</taxon>
        <taxon>Lactobacillales</taxon>
        <taxon>Streptococcaceae</taxon>
        <taxon>Lactococcus</taxon>
    </lineage>
</organism>
<dbReference type="EMBL" id="JBHSGD010000001">
    <property type="protein sequence ID" value="MFC4651619.1"/>
    <property type="molecule type" value="Genomic_DNA"/>
</dbReference>
<evidence type="ECO:0000313" key="2">
    <source>
        <dbReference type="EMBL" id="MFC4651619.1"/>
    </source>
</evidence>
<feature type="transmembrane region" description="Helical" evidence="1">
    <location>
        <begin position="23"/>
        <end position="45"/>
    </location>
</feature>
<feature type="transmembrane region" description="Helical" evidence="1">
    <location>
        <begin position="51"/>
        <end position="69"/>
    </location>
</feature>
<proteinExistence type="predicted"/>
<gene>
    <name evidence="2" type="ORF">ACFO26_01675</name>
</gene>
<keyword evidence="1" id="KW-0812">Transmembrane</keyword>
<dbReference type="RefSeq" id="WP_213534081.1">
    <property type="nucleotide sequence ID" value="NZ_BOVQ01000003.1"/>
</dbReference>